<evidence type="ECO:0000256" key="1">
    <source>
        <dbReference type="ARBA" id="ARBA00004255"/>
    </source>
</evidence>
<dbReference type="Gene3D" id="3.30.310.10">
    <property type="entry name" value="TATA-Binding Protein"/>
    <property type="match status" value="1"/>
</dbReference>
<dbReference type="InterPro" id="IPR012295">
    <property type="entry name" value="TBP_dom_sf"/>
</dbReference>
<keyword evidence="4 11" id="KW-0963">Cytoplasm</keyword>
<feature type="domain" description="Coatomer gamma subunit appendage Ig-like subdomain" evidence="14">
    <location>
        <begin position="583"/>
        <end position="728"/>
    </location>
</feature>
<feature type="domain" description="Coatomer subunit gamma C-terminal" evidence="15">
    <location>
        <begin position="730"/>
        <end position="843"/>
    </location>
</feature>
<evidence type="ECO:0000259" key="14">
    <source>
        <dbReference type="Pfam" id="PF08752"/>
    </source>
</evidence>
<dbReference type="PIRSF" id="PIRSF037093">
    <property type="entry name" value="Coatomer_gamma_subunit"/>
    <property type="match status" value="1"/>
</dbReference>
<dbReference type="InterPro" id="IPR017106">
    <property type="entry name" value="Coatomer_gsu"/>
</dbReference>
<dbReference type="PANTHER" id="PTHR10261:SF0">
    <property type="entry name" value="COATOMER SUBUNIT GAMMA-2"/>
    <property type="match status" value="1"/>
</dbReference>
<dbReference type="InterPro" id="IPR032154">
    <property type="entry name" value="Coatomer_g_Cpla"/>
</dbReference>
<evidence type="ECO:0000313" key="16">
    <source>
        <dbReference type="EMBL" id="WAR25538.1"/>
    </source>
</evidence>
<feature type="region of interest" description="Disordered" evidence="12">
    <location>
        <begin position="1"/>
        <end position="21"/>
    </location>
</feature>
<dbReference type="Pfam" id="PF01602">
    <property type="entry name" value="Adaptin_N"/>
    <property type="match status" value="1"/>
</dbReference>
<keyword evidence="8 11" id="KW-0333">Golgi apparatus</keyword>
<dbReference type="InterPro" id="IPR011989">
    <property type="entry name" value="ARM-like"/>
</dbReference>
<dbReference type="InterPro" id="IPR013040">
    <property type="entry name" value="Coatomer_gsu_app_Ig-like_dom"/>
</dbReference>
<evidence type="ECO:0000259" key="13">
    <source>
        <dbReference type="Pfam" id="PF01602"/>
    </source>
</evidence>
<evidence type="ECO:0000256" key="11">
    <source>
        <dbReference type="PIRNR" id="PIRNR037093"/>
    </source>
</evidence>
<dbReference type="InterPro" id="IPR037067">
    <property type="entry name" value="Coatomer_gsu_app_sf"/>
</dbReference>
<dbReference type="SUPFAM" id="SSF48371">
    <property type="entry name" value="ARM repeat"/>
    <property type="match status" value="1"/>
</dbReference>
<keyword evidence="7 11" id="KW-0653">Protein transport</keyword>
<reference evidence="16" key="1">
    <citation type="submission" date="2022-11" db="EMBL/GenBank/DDBJ databases">
        <title>Centuries of genome instability and evolution in soft-shell clam transmissible cancer (bioRxiv).</title>
        <authorList>
            <person name="Hart S.F.M."/>
            <person name="Yonemitsu M.A."/>
            <person name="Giersch R.M."/>
            <person name="Beal B.F."/>
            <person name="Arriagada G."/>
            <person name="Davis B.W."/>
            <person name="Ostrander E.A."/>
            <person name="Goff S.P."/>
            <person name="Metzger M.J."/>
        </authorList>
    </citation>
    <scope>NUCLEOTIDE SEQUENCE</scope>
    <source>
        <strain evidence="16">MELC-2E11</strain>
        <tissue evidence="16">Siphon/mantle</tissue>
    </source>
</reference>
<evidence type="ECO:0000256" key="12">
    <source>
        <dbReference type="SAM" id="MobiDB-lite"/>
    </source>
</evidence>
<keyword evidence="6 11" id="KW-0931">ER-Golgi transport</keyword>
<protein>
    <recommendedName>
        <fullName evidence="11">Coatomer subunit gamma</fullName>
    </recommendedName>
</protein>
<keyword evidence="17" id="KW-1185">Reference proteome</keyword>
<dbReference type="PANTHER" id="PTHR10261">
    <property type="entry name" value="COATOMER SUBUNIT GAMMA"/>
    <property type="match status" value="1"/>
</dbReference>
<dbReference type="InterPro" id="IPR009028">
    <property type="entry name" value="Coatomer/calthrin_app_sub_C"/>
</dbReference>
<evidence type="ECO:0000256" key="5">
    <source>
        <dbReference type="ARBA" id="ARBA00022737"/>
    </source>
</evidence>
<dbReference type="InterPro" id="IPR013041">
    <property type="entry name" value="Clathrin_app_Ig-like_sf"/>
</dbReference>
<keyword evidence="9 11" id="KW-0472">Membrane</keyword>
<dbReference type="Proteomes" id="UP001164746">
    <property type="component" value="Chromosome 14"/>
</dbReference>
<feature type="domain" description="Clathrin/coatomer adaptor adaptin-like N-terminal" evidence="13">
    <location>
        <begin position="209"/>
        <end position="520"/>
    </location>
</feature>
<sequence>MHMLRRDKKEEEDGGGNPFYNLDKTSVLQEARTFNETPINPRKCGLILTKLLYMINQGDQTIGSTEATEAFFAMTKLFQSKDQTLRRLMYMGIKDMSKIANDVIIVTSSLMKDMTGKDDQFRGPAIRALCSITDTTMLQSIERYMKQAIVDKNHAVASAALVSSLHLSKGSQDVTKRWVNEAQEAVSCDNIMVQYHALGLLYHIRKHDKLAVTKLIRIASKLIADEDAGSESPMFEFIESCLRHKNEIVIYEAAQAMVNIKGITAKELAPAVSVLQLFCSSPKPTLRFAAVRTLNRVAMKHPAAVTACNLDLENLITDTNRSIATLAITTLLKTGSESSVDRLMKQISSFMSEISDEFKIVVVHAIQSLCLKYPRKHGVMMNFLSSMLRDEGGFDYKKAIVDSIITIIEDNSEAKEAGLAHLCEFIEDCEHTVLATKILHLLGREGPRTPTPSKYIRFIYNRVILENAAVRAAAVTAMAKFGAHCDELLDSCIVLLERCLLDSDDEVRDRATFYVNVLMERQKALNSAYILNGLQVSVVGLERALHQYTLEPVEKPFDLKTEPGDSVSAKASDKVASSRQDVYAEQLAAIPDFANLGPLFKSSSLPVELTESETEYVVRCVKHAYSRYMVFQFDCTNTLNDQVLEKVVVHMENTDEFEVLKYIPCPSLPYDTPGTTYTLARLPEDATSVTGTFSCTLKFVVKDCDPNTGEADDEGYDDEYVLEDVEVSVADHVQKVMKPNFAASWDEVGPDNEMEDTFALSTMKTLEDAVKNIIQYLGMQPCERSDKVPEGKSSHSLFLAGVFRGGHDALVRAKLAMADSGVTMQLTVRSTDPSVSEVLVSAIG</sequence>
<keyword evidence="10 11" id="KW-0968">Cytoplasmic vesicle</keyword>
<evidence type="ECO:0000259" key="15">
    <source>
        <dbReference type="Pfam" id="PF16381"/>
    </source>
</evidence>
<accession>A0ABY7FXD1</accession>
<evidence type="ECO:0000256" key="2">
    <source>
        <dbReference type="ARBA" id="ARBA00010720"/>
    </source>
</evidence>
<evidence type="ECO:0000256" key="6">
    <source>
        <dbReference type="ARBA" id="ARBA00022892"/>
    </source>
</evidence>
<evidence type="ECO:0000256" key="10">
    <source>
        <dbReference type="ARBA" id="ARBA00023329"/>
    </source>
</evidence>
<keyword evidence="3 11" id="KW-0813">Transport</keyword>
<comment type="subunit">
    <text evidence="11">Oligomeric complex.</text>
</comment>
<comment type="similarity">
    <text evidence="2 11">Belongs to the COPG family.</text>
</comment>
<evidence type="ECO:0000313" key="17">
    <source>
        <dbReference type="Proteomes" id="UP001164746"/>
    </source>
</evidence>
<evidence type="ECO:0000256" key="9">
    <source>
        <dbReference type="ARBA" id="ARBA00023136"/>
    </source>
</evidence>
<dbReference type="Gene3D" id="1.25.10.10">
    <property type="entry name" value="Leucine-rich Repeat Variant"/>
    <property type="match status" value="2"/>
</dbReference>
<dbReference type="EMBL" id="CP111025">
    <property type="protein sequence ID" value="WAR25538.1"/>
    <property type="molecule type" value="Genomic_DNA"/>
</dbReference>
<dbReference type="InterPro" id="IPR016024">
    <property type="entry name" value="ARM-type_fold"/>
</dbReference>
<dbReference type="Pfam" id="PF16381">
    <property type="entry name" value="Coatomer_g_Cpla"/>
    <property type="match status" value="1"/>
</dbReference>
<evidence type="ECO:0000256" key="4">
    <source>
        <dbReference type="ARBA" id="ARBA00022490"/>
    </source>
</evidence>
<dbReference type="InterPro" id="IPR002553">
    <property type="entry name" value="Clathrin/coatomer_adapt-like_N"/>
</dbReference>
<evidence type="ECO:0000256" key="8">
    <source>
        <dbReference type="ARBA" id="ARBA00023034"/>
    </source>
</evidence>
<keyword evidence="5" id="KW-0677">Repeat</keyword>
<proteinExistence type="inferred from homology"/>
<gene>
    <name evidence="16" type="ORF">MAR_011242</name>
</gene>
<evidence type="ECO:0000256" key="3">
    <source>
        <dbReference type="ARBA" id="ARBA00022448"/>
    </source>
</evidence>
<evidence type="ECO:0000256" key="7">
    <source>
        <dbReference type="ARBA" id="ARBA00022927"/>
    </source>
</evidence>
<comment type="function">
    <text evidence="11">The coatomer is a cytosolic protein complex that binds to dilysine motifs and reversibly associates with Golgi non-clathrin-coated vesicles, which further mediate biosynthetic protein transport from the ER, via the Golgi up to the trans Golgi network. Coatomer complex is required for budding from Golgi membranes, and is essential for the retrograde Golgi-to-ER transport of dilysine-tagged proteins.</text>
</comment>
<name>A0ABY7FXD1_MYAAR</name>
<organism evidence="16 17">
    <name type="scientific">Mya arenaria</name>
    <name type="common">Soft-shell clam</name>
    <dbReference type="NCBI Taxonomy" id="6604"/>
    <lineage>
        <taxon>Eukaryota</taxon>
        <taxon>Metazoa</taxon>
        <taxon>Spiralia</taxon>
        <taxon>Lophotrochozoa</taxon>
        <taxon>Mollusca</taxon>
        <taxon>Bivalvia</taxon>
        <taxon>Autobranchia</taxon>
        <taxon>Heteroconchia</taxon>
        <taxon>Euheterodonta</taxon>
        <taxon>Imparidentia</taxon>
        <taxon>Neoheterodontei</taxon>
        <taxon>Myida</taxon>
        <taxon>Myoidea</taxon>
        <taxon>Myidae</taxon>
        <taxon>Mya</taxon>
    </lineage>
</organism>
<dbReference type="SUPFAM" id="SSF55711">
    <property type="entry name" value="Subdomain of clathrin and coatomer appendage domain"/>
    <property type="match status" value="1"/>
</dbReference>
<dbReference type="Pfam" id="PF08752">
    <property type="entry name" value="COP-gamma_platf"/>
    <property type="match status" value="1"/>
</dbReference>
<comment type="subcellular location">
    <subcellularLocation>
        <location evidence="11">Cytoplasm</location>
    </subcellularLocation>
    <subcellularLocation>
        <location evidence="1 11">Golgi apparatus membrane</location>
        <topology evidence="1 11">Peripheral membrane protein</topology>
        <orientation evidence="1 11">Cytoplasmic side</orientation>
    </subcellularLocation>
    <subcellularLocation>
        <location evidence="11">Cytoplasmic vesicle</location>
        <location evidence="11">COPI-coated vesicle membrane</location>
        <topology evidence="11">Peripheral membrane protein</topology>
        <orientation evidence="11">Cytoplasmic side</orientation>
    </subcellularLocation>
</comment>
<dbReference type="SUPFAM" id="SSF49348">
    <property type="entry name" value="Clathrin adaptor appendage domain"/>
    <property type="match status" value="1"/>
</dbReference>
<dbReference type="Gene3D" id="2.60.40.1480">
    <property type="entry name" value="Coatomer, gamma subunit, appendage domain"/>
    <property type="match status" value="1"/>
</dbReference>